<name>A0ABP8N3Y9_9BACT</name>
<dbReference type="EMBL" id="BAABGA010000047">
    <property type="protein sequence ID" value="GAA4458974.1"/>
    <property type="molecule type" value="Genomic_DNA"/>
</dbReference>
<dbReference type="RefSeq" id="WP_345324540.1">
    <property type="nucleotide sequence ID" value="NZ_BAABGA010000047.1"/>
</dbReference>
<keyword evidence="2" id="KW-1185">Reference proteome</keyword>
<evidence type="ECO:0000313" key="2">
    <source>
        <dbReference type="Proteomes" id="UP001500840"/>
    </source>
</evidence>
<reference evidence="2" key="1">
    <citation type="journal article" date="2019" name="Int. J. Syst. Evol. Microbiol.">
        <title>The Global Catalogue of Microorganisms (GCM) 10K type strain sequencing project: providing services to taxonomists for standard genome sequencing and annotation.</title>
        <authorList>
            <consortium name="The Broad Institute Genomics Platform"/>
            <consortium name="The Broad Institute Genome Sequencing Center for Infectious Disease"/>
            <person name="Wu L."/>
            <person name="Ma J."/>
        </authorList>
    </citation>
    <scope>NUCLEOTIDE SEQUENCE [LARGE SCALE GENOMIC DNA]</scope>
    <source>
        <strain evidence="2">JCM 17759</strain>
    </source>
</reference>
<comment type="caution">
    <text evidence="1">The sequence shown here is derived from an EMBL/GenBank/DDBJ whole genome shotgun (WGS) entry which is preliminary data.</text>
</comment>
<protein>
    <submittedName>
        <fullName evidence="1">Uncharacterized protein</fullName>
    </submittedName>
</protein>
<proteinExistence type="predicted"/>
<dbReference type="Proteomes" id="UP001500840">
    <property type="component" value="Unassembled WGS sequence"/>
</dbReference>
<evidence type="ECO:0000313" key="1">
    <source>
        <dbReference type="EMBL" id="GAA4458974.1"/>
    </source>
</evidence>
<sequence length="135" mass="15294">MYDFHKSLIASHWATQCAIAREEESRAARWCDGDYIDFIHRRTSEFCDQTTPGSDAELGKRLIQSVELTCFVVAIQDASHAASRHPRIAPRIFAAVKEFADNTTLDSNHSLKSLQLREIISKLIRFERGSVIDAD</sequence>
<accession>A0ABP8N3Y9</accession>
<gene>
    <name evidence="1" type="ORF">GCM10023156_37860</name>
</gene>
<organism evidence="1 2">
    <name type="scientific">Novipirellula rosea</name>
    <dbReference type="NCBI Taxonomy" id="1031540"/>
    <lineage>
        <taxon>Bacteria</taxon>
        <taxon>Pseudomonadati</taxon>
        <taxon>Planctomycetota</taxon>
        <taxon>Planctomycetia</taxon>
        <taxon>Pirellulales</taxon>
        <taxon>Pirellulaceae</taxon>
        <taxon>Novipirellula</taxon>
    </lineage>
</organism>